<evidence type="ECO:0000313" key="1">
    <source>
        <dbReference type="EMBL" id="AJD40817.1"/>
    </source>
</evidence>
<accession>A0A0B4X2N5</accession>
<keyword evidence="2" id="KW-1185">Reference proteome</keyword>
<sequence length="62" mass="7294">MVQTPSQTRRWLGGWRMANSEWFRSVSLFLLETPYQRPDHPSDLVALFGHLPERNLADQPTR</sequence>
<reference evidence="1 2" key="1">
    <citation type="submission" date="2013-11" db="EMBL/GenBank/DDBJ databases">
        <title>Complete genome sequence of Rhizobium gallicum bv. gallicum R602.</title>
        <authorList>
            <person name="Bustos P."/>
            <person name="Santamaria R.I."/>
            <person name="Lozano L."/>
            <person name="Acosta J.L."/>
            <person name="Ormeno-Orrillo E."/>
            <person name="Rogel M.A."/>
            <person name="Romero D."/>
            <person name="Cevallos M.A."/>
            <person name="Martinez-Romero E."/>
            <person name="Gonzalez V."/>
        </authorList>
    </citation>
    <scope>NUCLEOTIDE SEQUENCE [LARGE SCALE GENOMIC DNA]</scope>
    <source>
        <strain evidence="1 2">R602</strain>
    </source>
</reference>
<name>A0A0B4X2N5_9HYPH</name>
<dbReference type="HOGENOM" id="CLU_2901073_0_0_5"/>
<dbReference type="AlphaFoldDB" id="A0A0B4X2N5"/>
<dbReference type="KEGG" id="rga:RGR602_CH01465"/>
<dbReference type="Proteomes" id="UP000031368">
    <property type="component" value="Chromosome"/>
</dbReference>
<protein>
    <submittedName>
        <fullName evidence="1">Uncharacterized protein</fullName>
    </submittedName>
</protein>
<dbReference type="EMBL" id="CP006877">
    <property type="protein sequence ID" value="AJD40817.1"/>
    <property type="molecule type" value="Genomic_DNA"/>
</dbReference>
<gene>
    <name evidence="1" type="ORF">RGR602_CH01465</name>
</gene>
<evidence type="ECO:0000313" key="2">
    <source>
        <dbReference type="Proteomes" id="UP000031368"/>
    </source>
</evidence>
<proteinExistence type="predicted"/>
<organism evidence="1 2">
    <name type="scientific">Rhizobium gallicum bv. gallicum R602sp</name>
    <dbReference type="NCBI Taxonomy" id="1041138"/>
    <lineage>
        <taxon>Bacteria</taxon>
        <taxon>Pseudomonadati</taxon>
        <taxon>Pseudomonadota</taxon>
        <taxon>Alphaproteobacteria</taxon>
        <taxon>Hyphomicrobiales</taxon>
        <taxon>Rhizobiaceae</taxon>
        <taxon>Rhizobium/Agrobacterium group</taxon>
        <taxon>Rhizobium</taxon>
    </lineage>
</organism>